<evidence type="ECO:0000313" key="5">
    <source>
        <dbReference type="Proteomes" id="UP001501442"/>
    </source>
</evidence>
<comment type="caution">
    <text evidence="4">The sequence shown here is derived from an EMBL/GenBank/DDBJ whole genome shotgun (WGS) entry which is preliminary data.</text>
</comment>
<sequence>MALPSFLVIGAPKAGTTALHAALARHPDLFLSRVKEPKFFLTDGPPPTRGGPGDAQTYREHVWRREDYEALFANAPEGTLRGESTPFYLHDRDAQLRIRALIPDVKMIALIRDPVERAHSNWTHLWSAGLEPIDNVVDACAAEPERIAADWAAFWRYVDLGKYGEQLQHLYKVFPRDQVLVLRYKRIHTEPAATLDRICEFLGVRTGMIDSIPRENVTNHVADSPSTRALRQALRAGTRIGRRMPLPVRRLARGPLLAALHRERRPRQPLTWDDRRQLIPYFADDIRLLEEITGEDYSDWLRPR</sequence>
<organism evidence="4 5">
    <name type="scientific">Actinoallomurus vinaceus</name>
    <dbReference type="NCBI Taxonomy" id="1080074"/>
    <lineage>
        <taxon>Bacteria</taxon>
        <taxon>Bacillati</taxon>
        <taxon>Actinomycetota</taxon>
        <taxon>Actinomycetes</taxon>
        <taxon>Streptosporangiales</taxon>
        <taxon>Thermomonosporaceae</taxon>
        <taxon>Actinoallomurus</taxon>
    </lineage>
</organism>
<keyword evidence="2" id="KW-0325">Glycoprotein</keyword>
<dbReference type="InterPro" id="IPR037359">
    <property type="entry name" value="NST/OST"/>
</dbReference>
<name>A0ABP8UQU0_9ACTN</name>
<evidence type="ECO:0000256" key="1">
    <source>
        <dbReference type="ARBA" id="ARBA00022679"/>
    </source>
</evidence>
<proteinExistence type="predicted"/>
<protein>
    <submittedName>
        <fullName evidence="4">Sulfotransferase</fullName>
    </submittedName>
</protein>
<dbReference type="SUPFAM" id="SSF52540">
    <property type="entry name" value="P-loop containing nucleoside triphosphate hydrolases"/>
    <property type="match status" value="1"/>
</dbReference>
<dbReference type="RefSeq" id="WP_345440863.1">
    <property type="nucleotide sequence ID" value="NZ_BAABHK010000020.1"/>
</dbReference>
<reference evidence="5" key="1">
    <citation type="journal article" date="2019" name="Int. J. Syst. Evol. Microbiol.">
        <title>The Global Catalogue of Microorganisms (GCM) 10K type strain sequencing project: providing services to taxonomists for standard genome sequencing and annotation.</title>
        <authorList>
            <consortium name="The Broad Institute Genomics Platform"/>
            <consortium name="The Broad Institute Genome Sequencing Center for Infectious Disease"/>
            <person name="Wu L."/>
            <person name="Ma J."/>
        </authorList>
    </citation>
    <scope>NUCLEOTIDE SEQUENCE [LARGE SCALE GENOMIC DNA]</scope>
    <source>
        <strain evidence="5">JCM 17939</strain>
    </source>
</reference>
<evidence type="ECO:0000313" key="4">
    <source>
        <dbReference type="EMBL" id="GAA4637694.1"/>
    </source>
</evidence>
<gene>
    <name evidence="4" type="ORF">GCM10023196_092530</name>
</gene>
<dbReference type="InterPro" id="IPR000863">
    <property type="entry name" value="Sulfotransferase_dom"/>
</dbReference>
<dbReference type="Pfam" id="PF00685">
    <property type="entry name" value="Sulfotransfer_1"/>
    <property type="match status" value="1"/>
</dbReference>
<keyword evidence="1" id="KW-0808">Transferase</keyword>
<keyword evidence="5" id="KW-1185">Reference proteome</keyword>
<dbReference type="PANTHER" id="PTHR10605">
    <property type="entry name" value="HEPARAN SULFATE SULFOTRANSFERASE"/>
    <property type="match status" value="1"/>
</dbReference>
<evidence type="ECO:0000259" key="3">
    <source>
        <dbReference type="Pfam" id="PF00685"/>
    </source>
</evidence>
<dbReference type="Proteomes" id="UP001501442">
    <property type="component" value="Unassembled WGS sequence"/>
</dbReference>
<feature type="domain" description="Sulfotransferase" evidence="3">
    <location>
        <begin position="5"/>
        <end position="214"/>
    </location>
</feature>
<dbReference type="EMBL" id="BAABHK010000020">
    <property type="protein sequence ID" value="GAA4637694.1"/>
    <property type="molecule type" value="Genomic_DNA"/>
</dbReference>
<accession>A0ABP8UQU0</accession>
<evidence type="ECO:0000256" key="2">
    <source>
        <dbReference type="ARBA" id="ARBA00023180"/>
    </source>
</evidence>
<dbReference type="InterPro" id="IPR027417">
    <property type="entry name" value="P-loop_NTPase"/>
</dbReference>
<dbReference type="PANTHER" id="PTHR10605:SF56">
    <property type="entry name" value="BIFUNCTIONAL HEPARAN SULFATE N-DEACETYLASE_N-SULFOTRANSFERASE"/>
    <property type="match status" value="1"/>
</dbReference>
<dbReference type="Gene3D" id="3.40.50.300">
    <property type="entry name" value="P-loop containing nucleotide triphosphate hydrolases"/>
    <property type="match status" value="1"/>
</dbReference>